<feature type="transmembrane region" description="Helical" evidence="7">
    <location>
        <begin position="74"/>
        <end position="94"/>
    </location>
</feature>
<dbReference type="InterPro" id="IPR011701">
    <property type="entry name" value="MFS"/>
</dbReference>
<feature type="transmembrane region" description="Helical" evidence="7">
    <location>
        <begin position="254"/>
        <end position="271"/>
    </location>
</feature>
<feature type="transmembrane region" description="Helical" evidence="7">
    <location>
        <begin position="313"/>
        <end position="334"/>
    </location>
</feature>
<sequence>MNRTRMIVALALTYAVFAVLLNSVGTVILQSIESFQVSKVAASSLEGFKDLSIAATSFLLAAQLPRFGLRRAMIAALGLVAIACLAMPLAPGFWTTRLMFLAVGVAFGVTKVSVYSFVGLLTEDSARHASLLNLIEGVFMLGVLSGYWIFAAFIDPANPAGPQWLHVYYVLAAASLVALVLLAVTPFDESLVDEPSAASGPAPGAGQKFAEMVALAWRPLTLSFIAAIFCYVLVEQGIGSWLPTFNRELLGLSAPMSVQAASIFAICLAASRLGAGVIVRRTGWFPLVCGCLAAMAILVVAVLPLAAAHHGQVTRWAGAPIAAFLLPMIGLAMAPIYPALNSAILSSMAPREQPAMVGLIVVFSALGGTTGSFIVGHIFAAFQGTIAFYVLLLPIAALAAAATMVRRRTMR</sequence>
<evidence type="ECO:0000256" key="7">
    <source>
        <dbReference type="SAM" id="Phobius"/>
    </source>
</evidence>
<keyword evidence="3" id="KW-0813">Transport</keyword>
<dbReference type="Gene3D" id="1.20.1250.20">
    <property type="entry name" value="MFS general substrate transporter like domains"/>
    <property type="match status" value="2"/>
</dbReference>
<evidence type="ECO:0000259" key="8">
    <source>
        <dbReference type="PROSITE" id="PS50850"/>
    </source>
</evidence>
<comment type="similarity">
    <text evidence="2">Belongs to the major facilitator superfamily.</text>
</comment>
<feature type="transmembrane region" description="Helical" evidence="7">
    <location>
        <begin position="134"/>
        <end position="154"/>
    </location>
</feature>
<feature type="transmembrane region" description="Helical" evidence="7">
    <location>
        <begin position="215"/>
        <end position="234"/>
    </location>
</feature>
<evidence type="ECO:0000256" key="2">
    <source>
        <dbReference type="ARBA" id="ARBA00008335"/>
    </source>
</evidence>
<accession>A0ABU9Y1U4</accession>
<keyword evidence="10" id="KW-1185">Reference proteome</keyword>
<dbReference type="PANTHER" id="PTHR23514:SF3">
    <property type="entry name" value="BYPASS OF STOP CODON PROTEIN 6"/>
    <property type="match status" value="1"/>
</dbReference>
<feature type="transmembrane region" description="Helical" evidence="7">
    <location>
        <begin position="283"/>
        <end position="307"/>
    </location>
</feature>
<proteinExistence type="inferred from homology"/>
<dbReference type="InterPro" id="IPR020846">
    <property type="entry name" value="MFS_dom"/>
</dbReference>
<protein>
    <submittedName>
        <fullName evidence="9">MFS transporter</fullName>
    </submittedName>
</protein>
<dbReference type="InterPro" id="IPR036259">
    <property type="entry name" value="MFS_trans_sf"/>
</dbReference>
<dbReference type="InterPro" id="IPR051788">
    <property type="entry name" value="MFS_Transporter"/>
</dbReference>
<feature type="transmembrane region" description="Helical" evidence="7">
    <location>
        <begin position="355"/>
        <end position="380"/>
    </location>
</feature>
<evidence type="ECO:0000256" key="4">
    <source>
        <dbReference type="ARBA" id="ARBA00022692"/>
    </source>
</evidence>
<keyword evidence="6 7" id="KW-0472">Membrane</keyword>
<comment type="subcellular location">
    <subcellularLocation>
        <location evidence="1">Endomembrane system</location>
        <topology evidence="1">Multi-pass membrane protein</topology>
    </subcellularLocation>
</comment>
<comment type="caution">
    <text evidence="9">The sequence shown here is derived from an EMBL/GenBank/DDBJ whole genome shotgun (WGS) entry which is preliminary data.</text>
</comment>
<dbReference type="RefSeq" id="WP_343889470.1">
    <property type="nucleotide sequence ID" value="NZ_BAAAEH010000022.1"/>
</dbReference>
<gene>
    <name evidence="9" type="ORF">ABC974_08960</name>
</gene>
<feature type="transmembrane region" description="Helical" evidence="7">
    <location>
        <begin position="45"/>
        <end position="62"/>
    </location>
</feature>
<evidence type="ECO:0000256" key="6">
    <source>
        <dbReference type="ARBA" id="ARBA00023136"/>
    </source>
</evidence>
<dbReference type="EMBL" id="JBDIME010000005">
    <property type="protein sequence ID" value="MEN2789753.1"/>
    <property type="molecule type" value="Genomic_DNA"/>
</dbReference>
<keyword evidence="5 7" id="KW-1133">Transmembrane helix</keyword>
<evidence type="ECO:0000313" key="9">
    <source>
        <dbReference type="EMBL" id="MEN2789753.1"/>
    </source>
</evidence>
<dbReference type="Proteomes" id="UP001419910">
    <property type="component" value="Unassembled WGS sequence"/>
</dbReference>
<name>A0ABU9Y1U4_9SPHN</name>
<keyword evidence="4 7" id="KW-0812">Transmembrane</keyword>
<organism evidence="9 10">
    <name type="scientific">Sphingomonas oligophenolica</name>
    <dbReference type="NCBI Taxonomy" id="301154"/>
    <lineage>
        <taxon>Bacteria</taxon>
        <taxon>Pseudomonadati</taxon>
        <taxon>Pseudomonadota</taxon>
        <taxon>Alphaproteobacteria</taxon>
        <taxon>Sphingomonadales</taxon>
        <taxon>Sphingomonadaceae</taxon>
        <taxon>Sphingomonas</taxon>
    </lineage>
</organism>
<reference evidence="9 10" key="1">
    <citation type="submission" date="2024-05" db="EMBL/GenBank/DDBJ databases">
        <authorList>
            <person name="Liu Q."/>
            <person name="Xin Y.-H."/>
        </authorList>
    </citation>
    <scope>NUCLEOTIDE SEQUENCE [LARGE SCALE GENOMIC DNA]</scope>
    <source>
        <strain evidence="9 10">CGMCC 1.10181</strain>
    </source>
</reference>
<evidence type="ECO:0000313" key="10">
    <source>
        <dbReference type="Proteomes" id="UP001419910"/>
    </source>
</evidence>
<dbReference type="PANTHER" id="PTHR23514">
    <property type="entry name" value="BYPASS OF STOP CODON PROTEIN 6"/>
    <property type="match status" value="1"/>
</dbReference>
<feature type="transmembrane region" description="Helical" evidence="7">
    <location>
        <begin position="100"/>
        <end position="122"/>
    </location>
</feature>
<dbReference type="PROSITE" id="PS50850">
    <property type="entry name" value="MFS"/>
    <property type="match status" value="1"/>
</dbReference>
<feature type="transmembrane region" description="Helical" evidence="7">
    <location>
        <begin position="166"/>
        <end position="184"/>
    </location>
</feature>
<feature type="transmembrane region" description="Helical" evidence="7">
    <location>
        <begin position="386"/>
        <end position="405"/>
    </location>
</feature>
<dbReference type="SUPFAM" id="SSF103473">
    <property type="entry name" value="MFS general substrate transporter"/>
    <property type="match status" value="1"/>
</dbReference>
<evidence type="ECO:0000256" key="3">
    <source>
        <dbReference type="ARBA" id="ARBA00022448"/>
    </source>
</evidence>
<evidence type="ECO:0000256" key="1">
    <source>
        <dbReference type="ARBA" id="ARBA00004127"/>
    </source>
</evidence>
<evidence type="ECO:0000256" key="5">
    <source>
        <dbReference type="ARBA" id="ARBA00022989"/>
    </source>
</evidence>
<dbReference type="Pfam" id="PF07690">
    <property type="entry name" value="MFS_1"/>
    <property type="match status" value="1"/>
</dbReference>
<feature type="domain" description="Major facilitator superfamily (MFS) profile" evidence="8">
    <location>
        <begin position="6"/>
        <end position="410"/>
    </location>
</feature>